<dbReference type="Proteomes" id="UP000520814">
    <property type="component" value="Unassembled WGS sequence"/>
</dbReference>
<comment type="caution">
    <text evidence="2">The sequence shown here is derived from an EMBL/GenBank/DDBJ whole genome shotgun (WGS) entry which is preliminary data.</text>
</comment>
<dbReference type="AlphaFoldDB" id="A0A7W9SVY6"/>
<feature type="transmembrane region" description="Helical" evidence="1">
    <location>
        <begin position="12"/>
        <end position="33"/>
    </location>
</feature>
<evidence type="ECO:0000313" key="2">
    <source>
        <dbReference type="EMBL" id="MBB6053840.1"/>
    </source>
</evidence>
<dbReference type="InterPro" id="IPR046643">
    <property type="entry name" value="DUF6755"/>
</dbReference>
<dbReference type="Pfam" id="PF20540">
    <property type="entry name" value="DUF6755"/>
    <property type="match status" value="1"/>
</dbReference>
<dbReference type="EMBL" id="JACHGW010000009">
    <property type="protein sequence ID" value="MBB6053840.1"/>
    <property type="molecule type" value="Genomic_DNA"/>
</dbReference>
<keyword evidence="1" id="KW-0812">Transmembrane</keyword>
<evidence type="ECO:0000313" key="3">
    <source>
        <dbReference type="Proteomes" id="UP000520814"/>
    </source>
</evidence>
<evidence type="ECO:0000256" key="1">
    <source>
        <dbReference type="SAM" id="Phobius"/>
    </source>
</evidence>
<keyword evidence="1" id="KW-0472">Membrane</keyword>
<accession>A0A7W9SVY6</accession>
<sequence>MKNRVWWQRRAQALVMLLCITLALFLIQLWLITLALEEHLAEHSALALPTFLASGGCFLVNLVVLRYIHDLDHRPEGGS</sequence>
<name>A0A7W9SVY6_ARMRO</name>
<gene>
    <name evidence="2" type="ORF">HNQ39_005687</name>
</gene>
<proteinExistence type="predicted"/>
<keyword evidence="3" id="KW-1185">Reference proteome</keyword>
<protein>
    <submittedName>
        <fullName evidence="2">Uncharacterized protein</fullName>
    </submittedName>
</protein>
<dbReference type="RefSeq" id="WP_184203928.1">
    <property type="nucleotide sequence ID" value="NZ_JACHGW010000009.1"/>
</dbReference>
<organism evidence="2 3">
    <name type="scientific">Armatimonas rosea</name>
    <dbReference type="NCBI Taxonomy" id="685828"/>
    <lineage>
        <taxon>Bacteria</taxon>
        <taxon>Bacillati</taxon>
        <taxon>Armatimonadota</taxon>
        <taxon>Armatimonadia</taxon>
        <taxon>Armatimonadales</taxon>
        <taxon>Armatimonadaceae</taxon>
        <taxon>Armatimonas</taxon>
    </lineage>
</organism>
<feature type="transmembrane region" description="Helical" evidence="1">
    <location>
        <begin position="45"/>
        <end position="65"/>
    </location>
</feature>
<reference evidence="2 3" key="1">
    <citation type="submission" date="2020-08" db="EMBL/GenBank/DDBJ databases">
        <title>Genomic Encyclopedia of Type Strains, Phase IV (KMG-IV): sequencing the most valuable type-strain genomes for metagenomic binning, comparative biology and taxonomic classification.</title>
        <authorList>
            <person name="Goeker M."/>
        </authorList>
    </citation>
    <scope>NUCLEOTIDE SEQUENCE [LARGE SCALE GENOMIC DNA]</scope>
    <source>
        <strain evidence="2 3">DSM 23562</strain>
    </source>
</reference>
<keyword evidence="1" id="KW-1133">Transmembrane helix</keyword>